<dbReference type="SMART" id="SM01025">
    <property type="entry name" value="BEN"/>
    <property type="match status" value="1"/>
</dbReference>
<dbReference type="GO" id="GO:0045892">
    <property type="term" value="P:negative regulation of DNA-templated transcription"/>
    <property type="evidence" value="ECO:0007669"/>
    <property type="project" value="InterPro"/>
</dbReference>
<dbReference type="PROSITE" id="PS51457">
    <property type="entry name" value="BEN"/>
    <property type="match status" value="1"/>
</dbReference>
<dbReference type="Gene3D" id="1.10.10.2590">
    <property type="entry name" value="BEN domain"/>
    <property type="match status" value="1"/>
</dbReference>
<feature type="region of interest" description="Disordered" evidence="1">
    <location>
        <begin position="1"/>
        <end position="35"/>
    </location>
</feature>
<dbReference type="GO" id="GO:0003677">
    <property type="term" value="F:DNA binding"/>
    <property type="evidence" value="ECO:0007669"/>
    <property type="project" value="InterPro"/>
</dbReference>
<accession>A0A8K0P542</accession>
<dbReference type="EMBL" id="KZ309004">
    <property type="protein sequence ID" value="KAG8236270.1"/>
    <property type="molecule type" value="Genomic_DNA"/>
</dbReference>
<evidence type="ECO:0000259" key="2">
    <source>
        <dbReference type="PROSITE" id="PS51457"/>
    </source>
</evidence>
<protein>
    <recommendedName>
        <fullName evidence="2">BEN domain-containing protein</fullName>
    </recommendedName>
</protein>
<gene>
    <name evidence="3" type="ORF">J437_LFUL016493</name>
</gene>
<reference evidence="3" key="2">
    <citation type="submission" date="2017-10" db="EMBL/GenBank/DDBJ databases">
        <title>Ladona fulva Genome sequencing and assembly.</title>
        <authorList>
            <person name="Murali S."/>
            <person name="Richards S."/>
            <person name="Bandaranaike D."/>
            <person name="Bellair M."/>
            <person name="Blankenburg K."/>
            <person name="Chao H."/>
            <person name="Dinh H."/>
            <person name="Doddapaneni H."/>
            <person name="Dugan-Rocha S."/>
            <person name="Elkadiri S."/>
            <person name="Gnanaolivu R."/>
            <person name="Hernandez B."/>
            <person name="Skinner E."/>
            <person name="Javaid M."/>
            <person name="Lee S."/>
            <person name="Li M."/>
            <person name="Ming W."/>
            <person name="Munidasa M."/>
            <person name="Muniz J."/>
            <person name="Nguyen L."/>
            <person name="Hughes D."/>
            <person name="Osuji N."/>
            <person name="Pu L.-L."/>
            <person name="Puazo M."/>
            <person name="Qu C."/>
            <person name="Quiroz J."/>
            <person name="Raj R."/>
            <person name="Weissenberger G."/>
            <person name="Xin Y."/>
            <person name="Zou X."/>
            <person name="Han Y."/>
            <person name="Worley K."/>
            <person name="Muzny D."/>
            <person name="Gibbs R."/>
        </authorList>
    </citation>
    <scope>NUCLEOTIDE SEQUENCE</scope>
    <source>
        <strain evidence="3">Sampled in the wild</strain>
    </source>
</reference>
<feature type="domain" description="BEN" evidence="2">
    <location>
        <begin position="62"/>
        <end position="175"/>
    </location>
</feature>
<organism evidence="3 4">
    <name type="scientific">Ladona fulva</name>
    <name type="common">Scarce chaser dragonfly</name>
    <name type="synonym">Libellula fulva</name>
    <dbReference type="NCBI Taxonomy" id="123851"/>
    <lineage>
        <taxon>Eukaryota</taxon>
        <taxon>Metazoa</taxon>
        <taxon>Ecdysozoa</taxon>
        <taxon>Arthropoda</taxon>
        <taxon>Hexapoda</taxon>
        <taxon>Insecta</taxon>
        <taxon>Pterygota</taxon>
        <taxon>Palaeoptera</taxon>
        <taxon>Odonata</taxon>
        <taxon>Epiprocta</taxon>
        <taxon>Anisoptera</taxon>
        <taxon>Libelluloidea</taxon>
        <taxon>Libellulidae</taxon>
        <taxon>Ladona</taxon>
    </lineage>
</organism>
<dbReference type="AlphaFoldDB" id="A0A8K0P542"/>
<dbReference type="OrthoDB" id="7701138at2759"/>
<keyword evidence="4" id="KW-1185">Reference proteome</keyword>
<dbReference type="Pfam" id="PF10523">
    <property type="entry name" value="BEN"/>
    <property type="match status" value="1"/>
</dbReference>
<proteinExistence type="predicted"/>
<name>A0A8K0P542_LADFU</name>
<sequence length="176" mass="19701">MGYVPQQAGPQGGPVMEYGPHEEEVESPPPYDNDEEKEYKAHNMFVEYVPAQEPVCELSHEGSSEQILSEDKLRTASCVRSGQAGDSLFVKNLALAIWGAKTLASRSVTGKRCMAIKHSVAKPPLSPKKVEYIKEKFIERIRQNEPNVSMLELSRRVGKIRVYIADKIATLNRRST</sequence>
<evidence type="ECO:0000313" key="4">
    <source>
        <dbReference type="Proteomes" id="UP000792457"/>
    </source>
</evidence>
<comment type="caution">
    <text evidence="3">The sequence shown here is derived from an EMBL/GenBank/DDBJ whole genome shotgun (WGS) entry which is preliminary data.</text>
</comment>
<dbReference type="InterPro" id="IPR018379">
    <property type="entry name" value="BEN_domain"/>
</dbReference>
<dbReference type="PANTHER" id="PTHR14628">
    <property type="entry name" value="BEN DOMAIN-CONTAINING PROTEIN 5"/>
    <property type="match status" value="1"/>
</dbReference>
<dbReference type="PANTHER" id="PTHR14628:SF1">
    <property type="entry name" value="BEN DOMAIN-CONTAINING PROTEIN 5"/>
    <property type="match status" value="1"/>
</dbReference>
<evidence type="ECO:0000256" key="1">
    <source>
        <dbReference type="SAM" id="MobiDB-lite"/>
    </source>
</evidence>
<dbReference type="InterPro" id="IPR040391">
    <property type="entry name" value="BEND5"/>
</dbReference>
<dbReference type="Proteomes" id="UP000792457">
    <property type="component" value="Unassembled WGS sequence"/>
</dbReference>
<reference evidence="3" key="1">
    <citation type="submission" date="2013-04" db="EMBL/GenBank/DDBJ databases">
        <authorList>
            <person name="Qu J."/>
            <person name="Murali S.C."/>
            <person name="Bandaranaike D."/>
            <person name="Bellair M."/>
            <person name="Blankenburg K."/>
            <person name="Chao H."/>
            <person name="Dinh H."/>
            <person name="Doddapaneni H."/>
            <person name="Downs B."/>
            <person name="Dugan-Rocha S."/>
            <person name="Elkadiri S."/>
            <person name="Gnanaolivu R.D."/>
            <person name="Hernandez B."/>
            <person name="Javaid M."/>
            <person name="Jayaseelan J.C."/>
            <person name="Lee S."/>
            <person name="Li M."/>
            <person name="Ming W."/>
            <person name="Munidasa M."/>
            <person name="Muniz J."/>
            <person name="Nguyen L."/>
            <person name="Ongeri F."/>
            <person name="Osuji N."/>
            <person name="Pu L.-L."/>
            <person name="Puazo M."/>
            <person name="Qu C."/>
            <person name="Quiroz J."/>
            <person name="Raj R."/>
            <person name="Weissenberger G."/>
            <person name="Xin Y."/>
            <person name="Zou X."/>
            <person name="Han Y."/>
            <person name="Richards S."/>
            <person name="Worley K."/>
            <person name="Muzny D."/>
            <person name="Gibbs R."/>
        </authorList>
    </citation>
    <scope>NUCLEOTIDE SEQUENCE</scope>
    <source>
        <strain evidence="3">Sampled in the wild</strain>
    </source>
</reference>
<evidence type="ECO:0000313" key="3">
    <source>
        <dbReference type="EMBL" id="KAG8236270.1"/>
    </source>
</evidence>